<keyword evidence="2" id="KW-0812">Transmembrane</keyword>
<dbReference type="GO" id="GO:0016020">
    <property type="term" value="C:membrane"/>
    <property type="evidence" value="ECO:0007669"/>
    <property type="project" value="InterPro"/>
</dbReference>
<feature type="region of interest" description="Disordered" evidence="1">
    <location>
        <begin position="720"/>
        <end position="745"/>
    </location>
</feature>
<dbReference type="Gene3D" id="2.60.40.10">
    <property type="entry name" value="Immunoglobulins"/>
    <property type="match status" value="5"/>
</dbReference>
<keyword evidence="2" id="KW-0472">Membrane</keyword>
<dbReference type="InterPro" id="IPR003989">
    <property type="entry name" value="VCAM-1"/>
</dbReference>
<comment type="caution">
    <text evidence="5">The sequence shown here is derived from an EMBL/GenBank/DDBJ whole genome shotgun (WGS) entry which is preliminary data.</text>
</comment>
<dbReference type="GO" id="GO:0098609">
    <property type="term" value="P:cell-cell adhesion"/>
    <property type="evidence" value="ECO:0007669"/>
    <property type="project" value="InterPro"/>
</dbReference>
<dbReference type="Pfam" id="PF13895">
    <property type="entry name" value="Ig_2"/>
    <property type="match status" value="3"/>
</dbReference>
<evidence type="ECO:0000259" key="4">
    <source>
        <dbReference type="PROSITE" id="PS50835"/>
    </source>
</evidence>
<evidence type="ECO:0000313" key="6">
    <source>
        <dbReference type="Proteomes" id="UP001221898"/>
    </source>
</evidence>
<dbReference type="Proteomes" id="UP001221898">
    <property type="component" value="Unassembled WGS sequence"/>
</dbReference>
<keyword evidence="2" id="KW-1133">Transmembrane helix</keyword>
<dbReference type="PROSITE" id="PS50835">
    <property type="entry name" value="IG_LIKE"/>
    <property type="match status" value="4"/>
</dbReference>
<dbReference type="SUPFAM" id="SSF48726">
    <property type="entry name" value="Immunoglobulin"/>
    <property type="match status" value="4"/>
</dbReference>
<dbReference type="InterPro" id="IPR013783">
    <property type="entry name" value="Ig-like_fold"/>
</dbReference>
<proteinExistence type="predicted"/>
<accession>A0AAD7SML6</accession>
<dbReference type="PANTHER" id="PTHR46013">
    <property type="entry name" value="VASCULAR CELL ADHESION MOLECULE 1"/>
    <property type="match status" value="1"/>
</dbReference>
<dbReference type="EMBL" id="JAINUG010000050">
    <property type="protein sequence ID" value="KAJ8404973.1"/>
    <property type="molecule type" value="Genomic_DNA"/>
</dbReference>
<dbReference type="AlphaFoldDB" id="A0AAD7SML6"/>
<dbReference type="InterPro" id="IPR036179">
    <property type="entry name" value="Ig-like_dom_sf"/>
</dbReference>
<name>A0AAD7SML6_9TELE</name>
<evidence type="ECO:0000256" key="1">
    <source>
        <dbReference type="SAM" id="MobiDB-lite"/>
    </source>
</evidence>
<dbReference type="PANTHER" id="PTHR46013:SF4">
    <property type="entry name" value="B-CELL RECEPTOR CD22-RELATED"/>
    <property type="match status" value="1"/>
</dbReference>
<feature type="transmembrane region" description="Helical" evidence="2">
    <location>
        <begin position="524"/>
        <end position="544"/>
    </location>
</feature>
<dbReference type="InterPro" id="IPR007110">
    <property type="entry name" value="Ig-like_dom"/>
</dbReference>
<feature type="compositionally biased region" description="Acidic residues" evidence="1">
    <location>
        <begin position="650"/>
        <end position="659"/>
    </location>
</feature>
<dbReference type="CDD" id="cd00096">
    <property type="entry name" value="Ig"/>
    <property type="match status" value="3"/>
</dbReference>
<reference evidence="5" key="1">
    <citation type="journal article" date="2023" name="Science">
        <title>Genome structures resolve the early diversification of teleost fishes.</title>
        <authorList>
            <person name="Parey E."/>
            <person name="Louis A."/>
            <person name="Montfort J."/>
            <person name="Bouchez O."/>
            <person name="Roques C."/>
            <person name="Iampietro C."/>
            <person name="Lluch J."/>
            <person name="Castinel A."/>
            <person name="Donnadieu C."/>
            <person name="Desvignes T."/>
            <person name="Floi Bucao C."/>
            <person name="Jouanno E."/>
            <person name="Wen M."/>
            <person name="Mejri S."/>
            <person name="Dirks R."/>
            <person name="Jansen H."/>
            <person name="Henkel C."/>
            <person name="Chen W.J."/>
            <person name="Zahm M."/>
            <person name="Cabau C."/>
            <person name="Klopp C."/>
            <person name="Thompson A.W."/>
            <person name="Robinson-Rechavi M."/>
            <person name="Braasch I."/>
            <person name="Lecointre G."/>
            <person name="Bobe J."/>
            <person name="Postlethwait J.H."/>
            <person name="Berthelot C."/>
            <person name="Roest Crollius H."/>
            <person name="Guiguen Y."/>
        </authorList>
    </citation>
    <scope>NUCLEOTIDE SEQUENCE</scope>
    <source>
        <strain evidence="5">NC1722</strain>
    </source>
</reference>
<feature type="region of interest" description="Disordered" evidence="1">
    <location>
        <begin position="636"/>
        <end position="701"/>
    </location>
</feature>
<feature type="domain" description="Ig-like" evidence="4">
    <location>
        <begin position="242"/>
        <end position="328"/>
    </location>
</feature>
<dbReference type="InterPro" id="IPR003598">
    <property type="entry name" value="Ig_sub2"/>
</dbReference>
<evidence type="ECO:0000256" key="3">
    <source>
        <dbReference type="SAM" id="SignalP"/>
    </source>
</evidence>
<evidence type="ECO:0000256" key="2">
    <source>
        <dbReference type="SAM" id="Phobius"/>
    </source>
</evidence>
<feature type="domain" description="Ig-like" evidence="4">
    <location>
        <begin position="141"/>
        <end position="235"/>
    </location>
</feature>
<feature type="domain" description="Ig-like" evidence="4">
    <location>
        <begin position="331"/>
        <end position="417"/>
    </location>
</feature>
<feature type="signal peptide" evidence="3">
    <location>
        <begin position="1"/>
        <end position="19"/>
    </location>
</feature>
<dbReference type="SMART" id="SM00408">
    <property type="entry name" value="IGc2"/>
    <property type="match status" value="3"/>
</dbReference>
<feature type="chain" id="PRO_5042158885" description="Ig-like domain-containing protein" evidence="3">
    <location>
        <begin position="20"/>
        <end position="776"/>
    </location>
</feature>
<protein>
    <recommendedName>
        <fullName evidence="4">Ig-like domain-containing protein</fullName>
    </recommendedName>
</protein>
<feature type="compositionally biased region" description="Basic and acidic residues" evidence="1">
    <location>
        <begin position="681"/>
        <end position="696"/>
    </location>
</feature>
<dbReference type="PRINTS" id="PR01474">
    <property type="entry name" value="VCAM1"/>
</dbReference>
<gene>
    <name evidence="5" type="ORF">AAFF_G00328940</name>
</gene>
<dbReference type="SMART" id="SM00409">
    <property type="entry name" value="IG"/>
    <property type="match status" value="5"/>
</dbReference>
<keyword evidence="3" id="KW-0732">Signal</keyword>
<sequence length="776" mass="84537">MTAAERFILIGCLLQGALGREWGVWMPQSIEALSGSCVLIPCRFEIPSEYDKDLAEYPDSVHGLWRKGSVNGYTVYNSGTRSPITGKITGDLLQKSCTTILNNFSTDYSGKYYFRLECPNVLKWTFEPAVQINAKDSPPKPKLTPMEVKVTEGTSVSLRCSAAAPCPTLPPKLTWTPRLSDSVDQLQENQDQTKYVTSVLTFTASHLHHGQKIICMAVYKRQRRNSQKISEASLTLNILYSPKNTSVSVSPSGSVLEGSSVTLTCSSDANPPVQNYTWYKVNGRELNTVGSGQKLIFNVTEPSDSGQYYCEAQNEHGMENSTVLLDVTYTPKSTSVSVNPSGSVLEGSSVTLTCSSDANPPVQNYTWYKVNGRELNTVGSGQKLTFNVTEPSDSGQYYCEAQNEHGKENSTVLLDVTYTPKSTSVSVNPSGSVLEGSSVTLTCSSDANPPVQNYTWYKVNGRELNTVGSGQKLTFNVTEPSDSGQYYCEAQNEHGKENSTVLLDVTLSTGQDCGDRMWREGFSIAWLLIGVVAGAGAMTFMCLLKQLILKKKRGKQCSGNSMKDTQELILNDGEEQSVYANKTVLLGAQVPSTIEIEDSDALHYANVDFSKLRGKGDEAGTGAIWGVSERTSDYALIRHKSRKETREEGGGGEEEEKEGEPENKREGSIQSSTEAPNGQIEPDRKEQGESEPLKPEPEEEATYGNICRSQASMQENLGQTELCGDPAPAEEHHVRGSGTESLRNNVPQNCAELQQRSAAPVGAVGIPLLAWSGVFV</sequence>
<evidence type="ECO:0000313" key="5">
    <source>
        <dbReference type="EMBL" id="KAJ8404973.1"/>
    </source>
</evidence>
<dbReference type="InterPro" id="IPR003599">
    <property type="entry name" value="Ig_sub"/>
</dbReference>
<feature type="domain" description="Ig-like" evidence="4">
    <location>
        <begin position="420"/>
        <end position="508"/>
    </location>
</feature>
<keyword evidence="6" id="KW-1185">Reference proteome</keyword>
<organism evidence="5 6">
    <name type="scientific">Aldrovandia affinis</name>
    <dbReference type="NCBI Taxonomy" id="143900"/>
    <lineage>
        <taxon>Eukaryota</taxon>
        <taxon>Metazoa</taxon>
        <taxon>Chordata</taxon>
        <taxon>Craniata</taxon>
        <taxon>Vertebrata</taxon>
        <taxon>Euteleostomi</taxon>
        <taxon>Actinopterygii</taxon>
        <taxon>Neopterygii</taxon>
        <taxon>Teleostei</taxon>
        <taxon>Notacanthiformes</taxon>
        <taxon>Halosauridae</taxon>
        <taxon>Aldrovandia</taxon>
    </lineage>
</organism>